<organism evidence="2 3">
    <name type="scientific">Hirsutella minnesotensis 3608</name>
    <dbReference type="NCBI Taxonomy" id="1043627"/>
    <lineage>
        <taxon>Eukaryota</taxon>
        <taxon>Fungi</taxon>
        <taxon>Dikarya</taxon>
        <taxon>Ascomycota</taxon>
        <taxon>Pezizomycotina</taxon>
        <taxon>Sordariomycetes</taxon>
        <taxon>Hypocreomycetidae</taxon>
        <taxon>Hypocreales</taxon>
        <taxon>Ophiocordycipitaceae</taxon>
        <taxon>Hirsutella</taxon>
    </lineage>
</organism>
<feature type="compositionally biased region" description="Polar residues" evidence="1">
    <location>
        <begin position="74"/>
        <end position="86"/>
    </location>
</feature>
<dbReference type="Proteomes" id="UP000054481">
    <property type="component" value="Unassembled WGS sequence"/>
</dbReference>
<feature type="compositionally biased region" description="Low complexity" evidence="1">
    <location>
        <begin position="160"/>
        <end position="176"/>
    </location>
</feature>
<evidence type="ECO:0000313" key="2">
    <source>
        <dbReference type="EMBL" id="KJZ75916.1"/>
    </source>
</evidence>
<reference evidence="2 3" key="1">
    <citation type="journal article" date="2014" name="Genome Biol. Evol.">
        <title>Comparative genomics and transcriptomics analyses reveal divergent lifestyle features of nematode endoparasitic fungus Hirsutella minnesotensis.</title>
        <authorList>
            <person name="Lai Y."/>
            <person name="Liu K."/>
            <person name="Zhang X."/>
            <person name="Zhang X."/>
            <person name="Li K."/>
            <person name="Wang N."/>
            <person name="Shu C."/>
            <person name="Wu Y."/>
            <person name="Wang C."/>
            <person name="Bushley K.E."/>
            <person name="Xiang M."/>
            <person name="Liu X."/>
        </authorList>
    </citation>
    <scope>NUCLEOTIDE SEQUENCE [LARGE SCALE GENOMIC DNA]</scope>
    <source>
        <strain evidence="2 3">3608</strain>
    </source>
</reference>
<dbReference type="AlphaFoldDB" id="A0A0F7ZL26"/>
<protein>
    <submittedName>
        <fullName evidence="2">Uncharacterized protein</fullName>
    </submittedName>
</protein>
<evidence type="ECO:0000256" key="1">
    <source>
        <dbReference type="SAM" id="MobiDB-lite"/>
    </source>
</evidence>
<sequence>MSASKNADAMTPAQGEFSSKVKPSKPLTTKGHAPGIKVGNDQMPEFHAETHAPGTAPAEHSFRPDPVSEVPGQADNSAMQSRTSALDTLPGATSADVHQGHGHPGSGMSSQEMHGGKRKKHGAGLEGVGANASDAAREYGFDRDHAKGPRSGGMENYPGAEEAVSVSASELASERR</sequence>
<name>A0A0F7ZL26_9HYPO</name>
<keyword evidence="3" id="KW-1185">Reference proteome</keyword>
<dbReference type="OrthoDB" id="3260716at2759"/>
<evidence type="ECO:0000313" key="3">
    <source>
        <dbReference type="Proteomes" id="UP000054481"/>
    </source>
</evidence>
<feature type="region of interest" description="Disordered" evidence="1">
    <location>
        <begin position="1"/>
        <end position="176"/>
    </location>
</feature>
<dbReference type="EMBL" id="KQ030514">
    <property type="protein sequence ID" value="KJZ75916.1"/>
    <property type="molecule type" value="Genomic_DNA"/>
</dbReference>
<gene>
    <name evidence="2" type="ORF">HIM_04740</name>
</gene>
<feature type="compositionally biased region" description="Basic and acidic residues" evidence="1">
    <location>
        <begin position="135"/>
        <end position="147"/>
    </location>
</feature>
<accession>A0A0F7ZL26</accession>
<proteinExistence type="predicted"/>